<accession>A0A699JEU7</accession>
<gene>
    <name evidence="1" type="ORF">Tci_604934</name>
</gene>
<protein>
    <submittedName>
        <fullName evidence="1">Uncharacterized protein</fullName>
    </submittedName>
</protein>
<dbReference type="AlphaFoldDB" id="A0A699JEU7"/>
<comment type="caution">
    <text evidence="1">The sequence shown here is derived from an EMBL/GenBank/DDBJ whole genome shotgun (WGS) entry which is preliminary data.</text>
</comment>
<reference evidence="1" key="1">
    <citation type="journal article" date="2019" name="Sci. Rep.">
        <title>Draft genome of Tanacetum cinerariifolium, the natural source of mosquito coil.</title>
        <authorList>
            <person name="Yamashiro T."/>
            <person name="Shiraishi A."/>
            <person name="Satake H."/>
            <person name="Nakayama K."/>
        </authorList>
    </citation>
    <scope>NUCLEOTIDE SEQUENCE</scope>
</reference>
<dbReference type="EMBL" id="BKCJ010405525">
    <property type="protein sequence ID" value="GFA32962.1"/>
    <property type="molecule type" value="Genomic_DNA"/>
</dbReference>
<proteinExistence type="predicted"/>
<sequence length="327" mass="36380">MWNDVRLQVDYEVEMAYDLLRLVDPLESSPPPVSVAHMVLPFLCSDDSESDIEIIERHVSPTPHDAMLTRWRSRVASRSSSPTTSTLEIPTAPILPAPSTIVAPSSEEDIPIGRLYRTHLSGPYKALTVRKLVRPLPSCSLALRSAPLSTMYPLMTSESSARDSFLKSYAGPYRKRCRSLAATVTSSIHVIRALVLSRADLLVPRKRFRDSISLEDSVKDDIDMDVLEDNKADAMAVEVAIDRDVEARVDTGTMEVGVDVVVGIDIPDGMLIPDVVEHLEQRELEVRSLIAGGERASLLEEVESLERTNARLRGTMMMERARADRFQ</sequence>
<name>A0A699JEU7_TANCI</name>
<evidence type="ECO:0000313" key="1">
    <source>
        <dbReference type="EMBL" id="GFA32962.1"/>
    </source>
</evidence>
<organism evidence="1">
    <name type="scientific">Tanacetum cinerariifolium</name>
    <name type="common">Dalmatian daisy</name>
    <name type="synonym">Chrysanthemum cinerariifolium</name>
    <dbReference type="NCBI Taxonomy" id="118510"/>
    <lineage>
        <taxon>Eukaryota</taxon>
        <taxon>Viridiplantae</taxon>
        <taxon>Streptophyta</taxon>
        <taxon>Embryophyta</taxon>
        <taxon>Tracheophyta</taxon>
        <taxon>Spermatophyta</taxon>
        <taxon>Magnoliopsida</taxon>
        <taxon>eudicotyledons</taxon>
        <taxon>Gunneridae</taxon>
        <taxon>Pentapetalae</taxon>
        <taxon>asterids</taxon>
        <taxon>campanulids</taxon>
        <taxon>Asterales</taxon>
        <taxon>Asteraceae</taxon>
        <taxon>Asteroideae</taxon>
        <taxon>Anthemideae</taxon>
        <taxon>Anthemidinae</taxon>
        <taxon>Tanacetum</taxon>
    </lineage>
</organism>